<feature type="compositionally biased region" description="Polar residues" evidence="2">
    <location>
        <begin position="317"/>
        <end position="329"/>
    </location>
</feature>
<feature type="region of interest" description="Disordered" evidence="2">
    <location>
        <begin position="1474"/>
        <end position="1499"/>
    </location>
</feature>
<evidence type="ECO:0000256" key="1">
    <source>
        <dbReference type="SAM" id="Coils"/>
    </source>
</evidence>
<feature type="region of interest" description="Disordered" evidence="2">
    <location>
        <begin position="722"/>
        <end position="764"/>
    </location>
</feature>
<evidence type="ECO:0000259" key="3">
    <source>
        <dbReference type="PROSITE" id="PS50105"/>
    </source>
</evidence>
<feature type="coiled-coil region" evidence="1">
    <location>
        <begin position="868"/>
        <end position="947"/>
    </location>
</feature>
<evidence type="ECO:0000313" key="5">
    <source>
        <dbReference type="EnsemblProtists" id="EKX46946"/>
    </source>
</evidence>
<dbReference type="Gene3D" id="3.30.40.10">
    <property type="entry name" value="Zinc/RING finger domain, C3HC4 (zinc finger)"/>
    <property type="match status" value="1"/>
</dbReference>
<sequence>MTGNGPMSTSYQDLMSRHGGAGGGGGGGGPGTNMTGNGPMSTSMQDISGSPQSPVLSGGPRETDMSQLQQKIAAIMRRSDLTPQQRQQKIQDIRSGKEETETEVPSVKVEEQPEDFQVAPPAHEDVPRRPVDAFRAVFQPESGGIAAGTRLVLPSELKKGVVRRKAKKDWGECMLTFDKIKEPVRAKDGHVYERWAIEKWLLAENNNRSPLTNVTIDPTLVPLTDDDEGVGARHVNSEVVEKAPCDAQAPEGEEAVVVKRSSRIDEAKRRLAEERAHVMQEQMSKQKEEQSEESRKEEEERMEKLKKRGFKGYSPGISENSFRTASSHSAEADDGSEEMESIADPLAAFELPNQIHPENLVGVPGVSAIAAKNVKNEQESKPAPQADAKTTVAERAAALARKKEDEARIEQLAKEDREAWGDNIPPPQQVIEEAFLNALPRADDLLGNLEISEIQRSKSPVHINFDCLEEITMSGRVVDLDPGALQLLKVVNAFDLAESSQVESRTSRNLDQSSGSDSRRPESETLRPFARVEAKELPTFKEPVFHQPTSWLLGSVQHVSINEAWDSVKDEITNAPRPQMEKEAVAPFSVTDPVVIKRLSDTPGWGVYAAKEKKQHVEEQQKTMFSMMGSWFHGGFTNEDEEVEVKEGRVQGPLTMVQNWIGWEWARESSTQADNLEAIESESEGEELVDDSQSCEKPEEPSTIIGTASALRQLGLKGSRVRRAYIPQKPRTTAEKEQEQGDDEESVQLAPSFSSQEDGGSQVASQQLSANLIHEIFAAQVESGSEKNILSAARIDELFTEYDQSEVRGATSPDGPPSRAMDRDGILKAFDEAAGGEEDAPSHPPQQCRKNRFEVENMEDIVNNDPLLKQQQEELERQQAALRDARERAFMEEENIRKEEMRVAAARKQEKIRQEILEEENRQKKYMMELEAKRRELEQERESLLRPQVNSSMLKMKEAERVPLSSQPSRQHEEEAYRLQLQMQAQKEALEMERRKLEIEQQQQKLEIERERMKLEKETLRRRQKEKEAQLKLEKERMERESEQARLQAQSQYYERPPAPSMAPSRQNESIQRWLESSVPPSVNAGSIAPGRKNLDQPRPISMQDVQLWLQDIGMSKYGRMFADNEIDGEMLLTLTDKDLAEIGVPAWTGDRQRILLSVQALLDPSLATAIDTSVSSRNYAASLPPAPSVFSAARSAIPAQASHFPADGIQTPVGEWLASIGFGRFKTLFAESNIHELRDLAQMEGPDLLQLGIPEAGGQLGRLQASIAGLRYTLQAGGAQGGDDRWETETVSTTATSKSGKGKRGKSKERKKALLDFSLIEEFVEVSDISAQRWSKVTAHLEANELRLYKGHKTPVKGDKPKTLLRMDGLIIDESDKKANTVFVVKSLFASSTGDILIALKDAATTKLWKQRLQGASFFHNMPREKQLAGLTKKTVKPAEGKSSRPLQANVDQFGNRISQAPAVETRQAAVTKQVEASSRRISQGPSEDRSSSTKAPFNGPVKSFTIKNLIIRNASQVFDDPVLVVRVYGHGGSFKFPFADIPLKPADDKAILRFDIGAKTAIPDDYDSVVFFELKNKLTPSQVKGMGQATKYWTCVSFNLLRQGALELPIYKAPVEYCLSKQKRDVKANSYLNVQVH</sequence>
<feature type="compositionally biased region" description="Basic and acidic residues" evidence="2">
    <location>
        <begin position="89"/>
        <end position="99"/>
    </location>
</feature>
<dbReference type="KEGG" id="gtt:GUITHDRAFT_137918"/>
<dbReference type="SMART" id="SM00454">
    <property type="entry name" value="SAM"/>
    <property type="match status" value="2"/>
</dbReference>
<feature type="region of interest" description="Disordered" evidence="2">
    <location>
        <begin position="1279"/>
        <end position="1306"/>
    </location>
</feature>
<dbReference type="InterPro" id="IPR001660">
    <property type="entry name" value="SAM"/>
</dbReference>
<dbReference type="Proteomes" id="UP000011087">
    <property type="component" value="Unassembled WGS sequence"/>
</dbReference>
<feature type="region of interest" description="Disordered" evidence="2">
    <location>
        <begin position="672"/>
        <end position="702"/>
    </location>
</feature>
<dbReference type="Pfam" id="PF00536">
    <property type="entry name" value="SAM_1"/>
    <property type="match status" value="1"/>
</dbReference>
<dbReference type="PaxDb" id="55529-EKX46946"/>
<dbReference type="OrthoDB" id="196165at2759"/>
<reference evidence="5" key="3">
    <citation type="submission" date="2016-03" db="UniProtKB">
        <authorList>
            <consortium name="EnsemblProtists"/>
        </authorList>
    </citation>
    <scope>IDENTIFICATION</scope>
</reference>
<dbReference type="CDD" id="cd09487">
    <property type="entry name" value="SAM_superfamily"/>
    <property type="match status" value="1"/>
</dbReference>
<feature type="compositionally biased region" description="Polar residues" evidence="2">
    <location>
        <begin position="1474"/>
        <end position="1487"/>
    </location>
</feature>
<accession>L1JEN3</accession>
<feature type="compositionally biased region" description="Acidic residues" evidence="2">
    <location>
        <begin position="677"/>
        <end position="690"/>
    </location>
</feature>
<feature type="region of interest" description="Disordered" evidence="2">
    <location>
        <begin position="1"/>
        <end position="114"/>
    </location>
</feature>
<dbReference type="EnsemblProtists" id="EKX46946">
    <property type="protein sequence ID" value="EKX46946"/>
    <property type="gene ID" value="GUITHDRAFT_137918"/>
</dbReference>
<evidence type="ECO:0000256" key="2">
    <source>
        <dbReference type="SAM" id="MobiDB-lite"/>
    </source>
</evidence>
<keyword evidence="1" id="KW-0175">Coiled coil</keyword>
<protein>
    <recommendedName>
        <fullName evidence="3">SAM domain-containing protein</fullName>
    </recommendedName>
</protein>
<evidence type="ECO:0000313" key="6">
    <source>
        <dbReference type="Proteomes" id="UP000011087"/>
    </source>
</evidence>
<dbReference type="InterPro" id="IPR035892">
    <property type="entry name" value="C2_domain_sf"/>
</dbReference>
<dbReference type="Gene3D" id="1.10.150.50">
    <property type="entry name" value="Transcription Factor, Ets-1"/>
    <property type="match status" value="2"/>
</dbReference>
<dbReference type="PANTHER" id="PTHR23159">
    <property type="entry name" value="CENTROSOMAL PROTEIN 2"/>
    <property type="match status" value="1"/>
</dbReference>
<dbReference type="GeneID" id="17303510"/>
<dbReference type="SUPFAM" id="SSF57850">
    <property type="entry name" value="RING/U-box"/>
    <property type="match status" value="1"/>
</dbReference>
<feature type="compositionally biased region" description="Polar residues" evidence="2">
    <location>
        <begin position="41"/>
        <end position="55"/>
    </location>
</feature>
<feature type="region of interest" description="Disordered" evidence="2">
    <location>
        <begin position="1080"/>
        <end position="1099"/>
    </location>
</feature>
<feature type="compositionally biased region" description="Basic and acidic residues" evidence="2">
    <location>
        <begin position="273"/>
        <end position="303"/>
    </location>
</feature>
<keyword evidence="6" id="KW-1185">Reference proteome</keyword>
<feature type="compositionally biased region" description="Basic and acidic residues" evidence="2">
    <location>
        <begin position="517"/>
        <end position="528"/>
    </location>
</feature>
<feature type="compositionally biased region" description="Basic and acidic residues" evidence="2">
    <location>
        <begin position="1018"/>
        <end position="1044"/>
    </location>
</feature>
<name>L1JEN3_GUITC</name>
<reference evidence="6" key="2">
    <citation type="submission" date="2012-11" db="EMBL/GenBank/DDBJ databases">
        <authorList>
            <person name="Kuo A."/>
            <person name="Curtis B.A."/>
            <person name="Tanifuji G."/>
            <person name="Burki F."/>
            <person name="Gruber A."/>
            <person name="Irimia M."/>
            <person name="Maruyama S."/>
            <person name="Arias M.C."/>
            <person name="Ball S.G."/>
            <person name="Gile G.H."/>
            <person name="Hirakawa Y."/>
            <person name="Hopkins J.F."/>
            <person name="Rensing S.A."/>
            <person name="Schmutz J."/>
            <person name="Symeonidi A."/>
            <person name="Elias M."/>
            <person name="Eveleigh R.J."/>
            <person name="Herman E.K."/>
            <person name="Klute M.J."/>
            <person name="Nakayama T."/>
            <person name="Obornik M."/>
            <person name="Reyes-Prieto A."/>
            <person name="Armbrust E.V."/>
            <person name="Aves S.J."/>
            <person name="Beiko R.G."/>
            <person name="Coutinho P."/>
            <person name="Dacks J.B."/>
            <person name="Durnford D.G."/>
            <person name="Fast N.M."/>
            <person name="Green B.R."/>
            <person name="Grisdale C."/>
            <person name="Hempe F."/>
            <person name="Henrissat B."/>
            <person name="Hoppner M.P."/>
            <person name="Ishida K.-I."/>
            <person name="Kim E."/>
            <person name="Koreny L."/>
            <person name="Kroth P.G."/>
            <person name="Liu Y."/>
            <person name="Malik S.-B."/>
            <person name="Maier U.G."/>
            <person name="McRose D."/>
            <person name="Mock T."/>
            <person name="Neilson J.A."/>
            <person name="Onodera N.T."/>
            <person name="Poole A.M."/>
            <person name="Pritham E.J."/>
            <person name="Richards T.A."/>
            <person name="Rocap G."/>
            <person name="Roy S.W."/>
            <person name="Sarai C."/>
            <person name="Schaack S."/>
            <person name="Shirato S."/>
            <person name="Slamovits C.H."/>
            <person name="Spencer D.F."/>
            <person name="Suzuki S."/>
            <person name="Worden A.Z."/>
            <person name="Zauner S."/>
            <person name="Barry K."/>
            <person name="Bell C."/>
            <person name="Bharti A.K."/>
            <person name="Crow J.A."/>
            <person name="Grimwood J."/>
            <person name="Kramer R."/>
            <person name="Lindquist E."/>
            <person name="Lucas S."/>
            <person name="Salamov A."/>
            <person name="McFadden G.I."/>
            <person name="Lane C.E."/>
            <person name="Keeling P.J."/>
            <person name="Gray M.W."/>
            <person name="Grigoriev I.V."/>
            <person name="Archibald J.M."/>
        </authorList>
    </citation>
    <scope>NUCLEOTIDE SEQUENCE</scope>
    <source>
        <strain evidence="6">CCMP2712</strain>
    </source>
</reference>
<proteinExistence type="predicted"/>
<dbReference type="PROSITE" id="PS50105">
    <property type="entry name" value="SAM_DOMAIN"/>
    <property type="match status" value="2"/>
</dbReference>
<feature type="region of interest" description="Disordered" evidence="2">
    <location>
        <begin position="273"/>
        <end position="340"/>
    </location>
</feature>
<feature type="region of interest" description="Disordered" evidence="2">
    <location>
        <begin position="1018"/>
        <end position="1071"/>
    </location>
</feature>
<feature type="domain" description="SAM" evidence="3">
    <location>
        <begin position="1214"/>
        <end position="1260"/>
    </location>
</feature>
<dbReference type="RefSeq" id="XP_005833926.1">
    <property type="nucleotide sequence ID" value="XM_005833869.1"/>
</dbReference>
<reference evidence="4 6" key="1">
    <citation type="journal article" date="2012" name="Nature">
        <title>Algal genomes reveal evolutionary mosaicism and the fate of nucleomorphs.</title>
        <authorList>
            <consortium name="DOE Joint Genome Institute"/>
            <person name="Curtis B.A."/>
            <person name="Tanifuji G."/>
            <person name="Burki F."/>
            <person name="Gruber A."/>
            <person name="Irimia M."/>
            <person name="Maruyama S."/>
            <person name="Arias M.C."/>
            <person name="Ball S.G."/>
            <person name="Gile G.H."/>
            <person name="Hirakawa Y."/>
            <person name="Hopkins J.F."/>
            <person name="Kuo A."/>
            <person name="Rensing S.A."/>
            <person name="Schmutz J."/>
            <person name="Symeonidi A."/>
            <person name="Elias M."/>
            <person name="Eveleigh R.J."/>
            <person name="Herman E.K."/>
            <person name="Klute M.J."/>
            <person name="Nakayama T."/>
            <person name="Obornik M."/>
            <person name="Reyes-Prieto A."/>
            <person name="Armbrust E.V."/>
            <person name="Aves S.J."/>
            <person name="Beiko R.G."/>
            <person name="Coutinho P."/>
            <person name="Dacks J.B."/>
            <person name="Durnford D.G."/>
            <person name="Fast N.M."/>
            <person name="Green B.R."/>
            <person name="Grisdale C.J."/>
            <person name="Hempel F."/>
            <person name="Henrissat B."/>
            <person name="Hoppner M.P."/>
            <person name="Ishida K."/>
            <person name="Kim E."/>
            <person name="Koreny L."/>
            <person name="Kroth P.G."/>
            <person name="Liu Y."/>
            <person name="Malik S.B."/>
            <person name="Maier U.G."/>
            <person name="McRose D."/>
            <person name="Mock T."/>
            <person name="Neilson J.A."/>
            <person name="Onodera N.T."/>
            <person name="Poole A.M."/>
            <person name="Pritham E.J."/>
            <person name="Richards T.A."/>
            <person name="Rocap G."/>
            <person name="Roy S.W."/>
            <person name="Sarai C."/>
            <person name="Schaack S."/>
            <person name="Shirato S."/>
            <person name="Slamovits C.H."/>
            <person name="Spencer D.F."/>
            <person name="Suzuki S."/>
            <person name="Worden A.Z."/>
            <person name="Zauner S."/>
            <person name="Barry K."/>
            <person name="Bell C."/>
            <person name="Bharti A.K."/>
            <person name="Crow J.A."/>
            <person name="Grimwood J."/>
            <person name="Kramer R."/>
            <person name="Lindquist E."/>
            <person name="Lucas S."/>
            <person name="Salamov A."/>
            <person name="McFadden G.I."/>
            <person name="Lane C.E."/>
            <person name="Keeling P.J."/>
            <person name="Gray M.W."/>
            <person name="Grigoriev I.V."/>
            <person name="Archibald J.M."/>
        </authorList>
    </citation>
    <scope>NUCLEOTIDE SEQUENCE</scope>
    <source>
        <strain evidence="4 6">CCMP2712</strain>
    </source>
</reference>
<feature type="domain" description="SAM" evidence="3">
    <location>
        <begin position="1101"/>
        <end position="1165"/>
    </location>
</feature>
<organism evidence="4">
    <name type="scientific">Guillardia theta (strain CCMP2712)</name>
    <name type="common">Cryptophyte</name>
    <dbReference type="NCBI Taxonomy" id="905079"/>
    <lineage>
        <taxon>Eukaryota</taxon>
        <taxon>Cryptophyceae</taxon>
        <taxon>Pyrenomonadales</taxon>
        <taxon>Geminigeraceae</taxon>
        <taxon>Guillardia</taxon>
    </lineage>
</organism>
<dbReference type="PANTHER" id="PTHR23159:SF31">
    <property type="entry name" value="CENTROSOME-ASSOCIATED PROTEIN CEP250 ISOFORM X1"/>
    <property type="match status" value="1"/>
</dbReference>
<feature type="compositionally biased region" description="Gly residues" evidence="2">
    <location>
        <begin position="19"/>
        <end position="31"/>
    </location>
</feature>
<feature type="compositionally biased region" description="Polar residues" evidence="2">
    <location>
        <begin position="501"/>
        <end position="516"/>
    </location>
</feature>
<gene>
    <name evidence="4" type="ORF">GUITHDRAFT_137918</name>
</gene>
<dbReference type="Pfam" id="PF07647">
    <property type="entry name" value="SAM_2"/>
    <property type="match status" value="1"/>
</dbReference>
<dbReference type="InterPro" id="IPR013083">
    <property type="entry name" value="Znf_RING/FYVE/PHD"/>
</dbReference>
<evidence type="ECO:0000313" key="4">
    <source>
        <dbReference type="EMBL" id="EKX46946.1"/>
    </source>
</evidence>
<dbReference type="EMBL" id="JH992992">
    <property type="protein sequence ID" value="EKX46946.1"/>
    <property type="molecule type" value="Genomic_DNA"/>
</dbReference>
<dbReference type="InterPro" id="IPR013761">
    <property type="entry name" value="SAM/pointed_sf"/>
</dbReference>
<feature type="region of interest" description="Disordered" evidence="2">
    <location>
        <begin position="501"/>
        <end position="528"/>
    </location>
</feature>
<feature type="compositionally biased region" description="Polar residues" evidence="2">
    <location>
        <begin position="749"/>
        <end position="764"/>
    </location>
</feature>
<feature type="compositionally biased region" description="Polar residues" evidence="2">
    <location>
        <begin position="1"/>
        <end position="13"/>
    </location>
</feature>
<dbReference type="HOGENOM" id="CLU_242913_0_0_1"/>
<dbReference type="Gene3D" id="2.60.40.150">
    <property type="entry name" value="C2 domain"/>
    <property type="match status" value="1"/>
</dbReference>
<dbReference type="SUPFAM" id="SSF47769">
    <property type="entry name" value="SAM/Pointed domain"/>
    <property type="match status" value="2"/>
</dbReference>